<reference evidence="4 5" key="1">
    <citation type="submission" date="2018-04" db="EMBL/GenBank/DDBJ databases">
        <title>Genomic Encyclopedia of Archaeal and Bacterial Type Strains, Phase II (KMG-II): from individual species to whole genera.</title>
        <authorList>
            <person name="Goeker M."/>
        </authorList>
    </citation>
    <scope>NUCLEOTIDE SEQUENCE [LARGE SCALE GENOMIC DNA]</scope>
    <source>
        <strain evidence="4 5">DSM 5822</strain>
    </source>
</reference>
<organism evidence="4 5">
    <name type="scientific">Agitococcus lubricus</name>
    <dbReference type="NCBI Taxonomy" id="1077255"/>
    <lineage>
        <taxon>Bacteria</taxon>
        <taxon>Pseudomonadati</taxon>
        <taxon>Pseudomonadota</taxon>
        <taxon>Gammaproteobacteria</taxon>
        <taxon>Moraxellales</taxon>
        <taxon>Moraxellaceae</taxon>
        <taxon>Agitococcus</taxon>
    </lineage>
</organism>
<dbReference type="NCBIfam" id="TIGR00377">
    <property type="entry name" value="ant_ant_sig"/>
    <property type="match status" value="1"/>
</dbReference>
<evidence type="ECO:0000256" key="2">
    <source>
        <dbReference type="RuleBase" id="RU003749"/>
    </source>
</evidence>
<dbReference type="InterPro" id="IPR003658">
    <property type="entry name" value="Anti-sigma_ant"/>
</dbReference>
<dbReference type="OrthoDB" id="9796601at2"/>
<dbReference type="GO" id="GO:0043856">
    <property type="term" value="F:anti-sigma factor antagonist activity"/>
    <property type="evidence" value="ECO:0007669"/>
    <property type="project" value="InterPro"/>
</dbReference>
<dbReference type="InterPro" id="IPR002645">
    <property type="entry name" value="STAS_dom"/>
</dbReference>
<comment type="caution">
    <text evidence="4">The sequence shown here is derived from an EMBL/GenBank/DDBJ whole genome shotgun (WGS) entry which is preliminary data.</text>
</comment>
<dbReference type="PANTHER" id="PTHR33495">
    <property type="entry name" value="ANTI-SIGMA FACTOR ANTAGONIST TM_1081-RELATED-RELATED"/>
    <property type="match status" value="1"/>
</dbReference>
<sequence>MSMNEQQGVMVIKPQNKRIDAAFAIELKAQMMSLIQQGHQRIVLDFANIEFMDSSGLGTIVAMMKMLGGSQYLALCHVNDTVLNVLRLTRTDKILAVEANPASAIARLTSMH</sequence>
<name>A0A2T5IZ45_9GAMM</name>
<comment type="similarity">
    <text evidence="1 2">Belongs to the anti-sigma-factor antagonist family.</text>
</comment>
<gene>
    <name evidence="4" type="ORF">C8N29_108110</name>
</gene>
<evidence type="ECO:0000259" key="3">
    <source>
        <dbReference type="PROSITE" id="PS50801"/>
    </source>
</evidence>
<evidence type="ECO:0000313" key="5">
    <source>
        <dbReference type="Proteomes" id="UP000244223"/>
    </source>
</evidence>
<dbReference type="Gene3D" id="3.30.750.24">
    <property type="entry name" value="STAS domain"/>
    <property type="match status" value="1"/>
</dbReference>
<protein>
    <recommendedName>
        <fullName evidence="2">Anti-sigma factor antagonist</fullName>
    </recommendedName>
</protein>
<feature type="domain" description="STAS" evidence="3">
    <location>
        <begin position="19"/>
        <end position="108"/>
    </location>
</feature>
<keyword evidence="5" id="KW-1185">Reference proteome</keyword>
<dbReference type="Pfam" id="PF01740">
    <property type="entry name" value="STAS"/>
    <property type="match status" value="1"/>
</dbReference>
<dbReference type="CDD" id="cd07043">
    <property type="entry name" value="STAS_anti-anti-sigma_factors"/>
    <property type="match status" value="1"/>
</dbReference>
<dbReference type="PANTHER" id="PTHR33495:SF2">
    <property type="entry name" value="ANTI-SIGMA FACTOR ANTAGONIST TM_1081-RELATED"/>
    <property type="match status" value="1"/>
</dbReference>
<dbReference type="SUPFAM" id="SSF52091">
    <property type="entry name" value="SpoIIaa-like"/>
    <property type="match status" value="1"/>
</dbReference>
<dbReference type="PROSITE" id="PS50801">
    <property type="entry name" value="STAS"/>
    <property type="match status" value="1"/>
</dbReference>
<evidence type="ECO:0000256" key="1">
    <source>
        <dbReference type="ARBA" id="ARBA00009013"/>
    </source>
</evidence>
<dbReference type="EMBL" id="QAON01000008">
    <property type="protein sequence ID" value="PTQ89226.1"/>
    <property type="molecule type" value="Genomic_DNA"/>
</dbReference>
<dbReference type="RefSeq" id="WP_107865862.1">
    <property type="nucleotide sequence ID" value="NZ_QAON01000008.1"/>
</dbReference>
<evidence type="ECO:0000313" key="4">
    <source>
        <dbReference type="EMBL" id="PTQ89226.1"/>
    </source>
</evidence>
<proteinExistence type="inferred from homology"/>
<accession>A0A2T5IZ45</accession>
<dbReference type="AlphaFoldDB" id="A0A2T5IZ45"/>
<dbReference type="Proteomes" id="UP000244223">
    <property type="component" value="Unassembled WGS sequence"/>
</dbReference>
<dbReference type="InterPro" id="IPR036513">
    <property type="entry name" value="STAS_dom_sf"/>
</dbReference>